<dbReference type="InterPro" id="IPR029045">
    <property type="entry name" value="ClpP/crotonase-like_dom_sf"/>
</dbReference>
<dbReference type="InterPro" id="IPR014748">
    <property type="entry name" value="Enoyl-CoA_hydra_C"/>
</dbReference>
<dbReference type="Gene3D" id="3.90.226.10">
    <property type="entry name" value="2-enoyl-CoA Hydratase, Chain A, domain 1"/>
    <property type="match status" value="1"/>
</dbReference>
<dbReference type="PANTHER" id="PTHR43802:SF1">
    <property type="entry name" value="IP11341P-RELATED"/>
    <property type="match status" value="1"/>
</dbReference>
<proteinExistence type="inferred from homology"/>
<accession>A0A9W4L0L5</accession>
<dbReference type="PROSITE" id="PS00166">
    <property type="entry name" value="ENOYL_COA_HYDRATASE"/>
    <property type="match status" value="1"/>
</dbReference>
<evidence type="ECO:0000313" key="4">
    <source>
        <dbReference type="Proteomes" id="UP000789326"/>
    </source>
</evidence>
<dbReference type="PANTHER" id="PTHR43802">
    <property type="entry name" value="ENOYL-COA HYDRATASE"/>
    <property type="match status" value="1"/>
</dbReference>
<evidence type="ECO:0000256" key="1">
    <source>
        <dbReference type="ARBA" id="ARBA00005254"/>
    </source>
</evidence>
<reference evidence="3" key="1">
    <citation type="submission" date="2021-11" db="EMBL/GenBank/DDBJ databases">
        <authorList>
            <person name="Bulgarelli D."/>
        </authorList>
    </citation>
    <scope>NUCLEOTIDE SEQUENCE</scope>
    <source>
        <strain evidence="3">Bi133</strain>
    </source>
</reference>
<dbReference type="AlphaFoldDB" id="A0A9W4L0L5"/>
<dbReference type="CDD" id="cd06558">
    <property type="entry name" value="crotonase-like"/>
    <property type="match status" value="1"/>
</dbReference>
<dbReference type="Gene3D" id="1.10.12.10">
    <property type="entry name" value="Lyase 2-enoyl-coa Hydratase, Chain A, domain 2"/>
    <property type="match status" value="1"/>
</dbReference>
<keyword evidence="3" id="KW-0413">Isomerase</keyword>
<dbReference type="InterPro" id="IPR018376">
    <property type="entry name" value="Enoyl-CoA_hyd/isom_CS"/>
</dbReference>
<dbReference type="EMBL" id="CAKKMG010000052">
    <property type="protein sequence ID" value="CAH0259012.1"/>
    <property type="molecule type" value="Genomic_DNA"/>
</dbReference>
<dbReference type="EC" id="5.3.3.18" evidence="3"/>
<sequence>MLKKGSQNSQADKGCSMYETIKYGVGNGVAWLTLNRPDKLNAFTSQMNKEIQKAIKISAGSDEVRAIIITGEGRAFCSGQDLSDVDEGMNLGQILREDYGPMMEQIANCEKPIIAAVNGVAAGAGFSLALACDFRLVSEKASFVNAFVNIGLIPDSGNLYYLSRIIGHAKALELSLLGEKVTAAEAKNIGLATKVIGVEEWNEQLKAFAENIANKPTKAIGLIKRYLEASYHLSLEEYLKEEAEGQRIAGLTKDHAEGVAAFIEKRKAQFIGK</sequence>
<protein>
    <submittedName>
        <fullName evidence="3">1,2-epoxyphenylacetyl-CoA isomerase</fullName>
        <ecNumber evidence="3">5.3.3.18</ecNumber>
    </submittedName>
</protein>
<dbReference type="Pfam" id="PF00378">
    <property type="entry name" value="ECH_1"/>
    <property type="match status" value="1"/>
</dbReference>
<dbReference type="SUPFAM" id="SSF52096">
    <property type="entry name" value="ClpP/crotonase"/>
    <property type="match status" value="1"/>
</dbReference>
<dbReference type="GO" id="GO:0016853">
    <property type="term" value="F:isomerase activity"/>
    <property type="evidence" value="ECO:0007669"/>
    <property type="project" value="UniProtKB-KW"/>
</dbReference>
<gene>
    <name evidence="3" type="primary">paaG_2</name>
    <name evidence="3" type="ORF">SRABI133_03338</name>
</gene>
<comment type="similarity">
    <text evidence="1 2">Belongs to the enoyl-CoA hydratase/isomerase family.</text>
</comment>
<comment type="caution">
    <text evidence="3">The sequence shown here is derived from an EMBL/GenBank/DDBJ whole genome shotgun (WGS) entry which is preliminary data.</text>
</comment>
<name>A0A9W4L0L5_9BACI</name>
<dbReference type="Proteomes" id="UP000789326">
    <property type="component" value="Unassembled WGS sequence"/>
</dbReference>
<evidence type="ECO:0000256" key="2">
    <source>
        <dbReference type="RuleBase" id="RU003707"/>
    </source>
</evidence>
<dbReference type="InterPro" id="IPR001753">
    <property type="entry name" value="Enoyl-CoA_hydra/iso"/>
</dbReference>
<organism evidence="3 4">
    <name type="scientific">Peribacillus simplex</name>
    <dbReference type="NCBI Taxonomy" id="1478"/>
    <lineage>
        <taxon>Bacteria</taxon>
        <taxon>Bacillati</taxon>
        <taxon>Bacillota</taxon>
        <taxon>Bacilli</taxon>
        <taxon>Bacillales</taxon>
        <taxon>Bacillaceae</taxon>
        <taxon>Peribacillus</taxon>
    </lineage>
</organism>
<evidence type="ECO:0000313" key="3">
    <source>
        <dbReference type="EMBL" id="CAH0259012.1"/>
    </source>
</evidence>